<evidence type="ECO:0000313" key="2">
    <source>
        <dbReference type="EMBL" id="GFD35634.1"/>
    </source>
</evidence>
<reference evidence="2" key="1">
    <citation type="journal article" date="2019" name="Sci. Rep.">
        <title>Draft genome of Tanacetum cinerariifolium, the natural source of mosquito coil.</title>
        <authorList>
            <person name="Yamashiro T."/>
            <person name="Shiraishi A."/>
            <person name="Satake H."/>
            <person name="Nakayama K."/>
        </authorList>
    </citation>
    <scope>NUCLEOTIDE SEQUENCE</scope>
</reference>
<feature type="chain" id="PRO_5025378545" description="Reverse transcriptase domain-containing protein" evidence="1">
    <location>
        <begin position="19"/>
        <end position="67"/>
    </location>
</feature>
<comment type="caution">
    <text evidence="2">The sequence shown here is derived from an EMBL/GenBank/DDBJ whole genome shotgun (WGS) entry which is preliminary data.</text>
</comment>
<sequence>MRKLLIQLSSLFLYYLLSDNSIPSGIENFTDDPEGDIHFLEELLIDDSILSDELSDANFEDNPNGRY</sequence>
<organism evidence="2">
    <name type="scientific">Tanacetum cinerariifolium</name>
    <name type="common">Dalmatian daisy</name>
    <name type="synonym">Chrysanthemum cinerariifolium</name>
    <dbReference type="NCBI Taxonomy" id="118510"/>
    <lineage>
        <taxon>Eukaryota</taxon>
        <taxon>Viridiplantae</taxon>
        <taxon>Streptophyta</taxon>
        <taxon>Embryophyta</taxon>
        <taxon>Tracheophyta</taxon>
        <taxon>Spermatophyta</taxon>
        <taxon>Magnoliopsida</taxon>
        <taxon>eudicotyledons</taxon>
        <taxon>Gunneridae</taxon>
        <taxon>Pentapetalae</taxon>
        <taxon>asterids</taxon>
        <taxon>campanulids</taxon>
        <taxon>Asterales</taxon>
        <taxon>Asteraceae</taxon>
        <taxon>Asteroideae</taxon>
        <taxon>Anthemideae</taxon>
        <taxon>Anthemidinae</taxon>
        <taxon>Tanacetum</taxon>
    </lineage>
</organism>
<evidence type="ECO:0008006" key="3">
    <source>
        <dbReference type="Google" id="ProtNLM"/>
    </source>
</evidence>
<gene>
    <name evidence="2" type="ORF">Tci_907603</name>
</gene>
<proteinExistence type="predicted"/>
<keyword evidence="1" id="KW-0732">Signal</keyword>
<accession>A0A699VUM7</accession>
<dbReference type="EMBL" id="BKCJ011461190">
    <property type="protein sequence ID" value="GFD35634.1"/>
    <property type="molecule type" value="Genomic_DNA"/>
</dbReference>
<evidence type="ECO:0000256" key="1">
    <source>
        <dbReference type="SAM" id="SignalP"/>
    </source>
</evidence>
<feature type="signal peptide" evidence="1">
    <location>
        <begin position="1"/>
        <end position="18"/>
    </location>
</feature>
<protein>
    <recommendedName>
        <fullName evidence="3">Reverse transcriptase domain-containing protein</fullName>
    </recommendedName>
</protein>
<dbReference type="AlphaFoldDB" id="A0A699VUM7"/>
<name>A0A699VUM7_TANCI</name>